<sequence>MQFFDDSLLPETQDPLVIQVAPYAPSFLPRDSDDIPVSFAEQVQKAVDCYNAGATVLHVHVREPDGTGSKNLDRFNEMLDRLRTAVPGMILQVGGSISFAPKDEGEAALWLSDDTRHMLADLKPAPDQVTLAVNTNQMNVMELISEDDARGTSMGETNYAEAYTEMYYEAGPKFMKEHMKRLTASGIQTHFMITSARDLETVERLVRTGHYMGPMVCNWVAIGGGADGPNPRNLMEFVNRLPQNAVFTVEGLMRNVYPLCAMSIAMGFHVRVGQEDNLWGRKGERATSVQQIEKMVRISEELYRPIATAEQARRIYKIGTFYSSIDETLRENGWLPNRNPQNFGVANVRSAPLVAA</sequence>
<evidence type="ECO:0000313" key="5">
    <source>
        <dbReference type="EMBL" id="QEA15588.1"/>
    </source>
</evidence>
<dbReference type="EMBL" id="CP042345">
    <property type="protein sequence ID" value="QEA15588.1"/>
    <property type="molecule type" value="Genomic_DNA"/>
</dbReference>
<accession>A0A5B8S397</accession>
<evidence type="ECO:0000256" key="2">
    <source>
        <dbReference type="ARBA" id="ARBA00022679"/>
    </source>
</evidence>
<reference evidence="5 6" key="1">
    <citation type="journal article" date="2013" name="J. Microbiol. Biotechnol.">
        <title>Novosphingobium ginsenosidimutans sp. nov., with the ability to convert ginsenoside.</title>
        <authorList>
            <person name="Kim J.K."/>
            <person name="He D."/>
            <person name="Liu Q.M."/>
            <person name="Park H.Y."/>
            <person name="Jung M.S."/>
            <person name="Yoon M.H."/>
            <person name="Kim S.C."/>
            <person name="Im W.T."/>
        </authorList>
    </citation>
    <scope>NUCLEOTIDE SEQUENCE [LARGE SCALE GENOMIC DNA]</scope>
    <source>
        <strain evidence="5 6">FW-6</strain>
    </source>
</reference>
<evidence type="ECO:0000256" key="3">
    <source>
        <dbReference type="ARBA" id="ARBA00022723"/>
    </source>
</evidence>
<keyword evidence="3" id="KW-0479">Metal-binding</keyword>
<proteinExistence type="predicted"/>
<dbReference type="RefSeq" id="WP_147089566.1">
    <property type="nucleotide sequence ID" value="NZ_BAABJD010000001.1"/>
</dbReference>
<keyword evidence="6" id="KW-1185">Reference proteome</keyword>
<dbReference type="InterPro" id="IPR013785">
    <property type="entry name" value="Aldolase_TIM"/>
</dbReference>
<protein>
    <submittedName>
        <fullName evidence="5">3-keto-5-aminohexanoate cleavage protein</fullName>
    </submittedName>
</protein>
<evidence type="ECO:0000256" key="4">
    <source>
        <dbReference type="ARBA" id="ARBA00022833"/>
    </source>
</evidence>
<dbReference type="PANTHER" id="PTHR37418">
    <property type="entry name" value="3-KETO-5-AMINOHEXANOATE CLEAVAGE ENZYME-RELATED"/>
    <property type="match status" value="1"/>
</dbReference>
<dbReference type="Proteomes" id="UP000321172">
    <property type="component" value="Chromosome"/>
</dbReference>
<dbReference type="KEGG" id="ngf:FRF71_05235"/>
<dbReference type="PANTHER" id="PTHR37418:SF2">
    <property type="entry name" value="3-KETO-5-AMINOHEXANOATE CLEAVAGE ENZYME"/>
    <property type="match status" value="1"/>
</dbReference>
<comment type="cofactor">
    <cofactor evidence="1">
        <name>Zn(2+)</name>
        <dbReference type="ChEBI" id="CHEBI:29105"/>
    </cofactor>
</comment>
<keyword evidence="2" id="KW-0808">Transferase</keyword>
<dbReference type="InterPro" id="IPR008567">
    <property type="entry name" value="BKACE"/>
</dbReference>
<keyword evidence="4" id="KW-0862">Zinc</keyword>
<dbReference type="GO" id="GO:0046872">
    <property type="term" value="F:metal ion binding"/>
    <property type="evidence" value="ECO:0007669"/>
    <property type="project" value="UniProtKB-KW"/>
</dbReference>
<dbReference type="AlphaFoldDB" id="A0A5B8S397"/>
<name>A0A5B8S397_9SPHN</name>
<dbReference type="GO" id="GO:0043720">
    <property type="term" value="F:3-keto-5-aminohexanoate cleavage activity"/>
    <property type="evidence" value="ECO:0007669"/>
    <property type="project" value="InterPro"/>
</dbReference>
<evidence type="ECO:0000313" key="6">
    <source>
        <dbReference type="Proteomes" id="UP000321172"/>
    </source>
</evidence>
<dbReference type="OrthoDB" id="9805277at2"/>
<dbReference type="Pfam" id="PF05853">
    <property type="entry name" value="BKACE"/>
    <property type="match status" value="1"/>
</dbReference>
<evidence type="ECO:0000256" key="1">
    <source>
        <dbReference type="ARBA" id="ARBA00001947"/>
    </source>
</evidence>
<gene>
    <name evidence="5" type="ORF">FRF71_05235</name>
</gene>
<organism evidence="5 6">
    <name type="scientific">Novosphingobium ginsenosidimutans</name>
    <dbReference type="NCBI Taxonomy" id="1176536"/>
    <lineage>
        <taxon>Bacteria</taxon>
        <taxon>Pseudomonadati</taxon>
        <taxon>Pseudomonadota</taxon>
        <taxon>Alphaproteobacteria</taxon>
        <taxon>Sphingomonadales</taxon>
        <taxon>Sphingomonadaceae</taxon>
        <taxon>Novosphingobium</taxon>
    </lineage>
</organism>
<dbReference type="Gene3D" id="3.20.20.70">
    <property type="entry name" value="Aldolase class I"/>
    <property type="match status" value="1"/>
</dbReference>